<dbReference type="SUPFAM" id="SSF46689">
    <property type="entry name" value="Homeodomain-like"/>
    <property type="match status" value="2"/>
</dbReference>
<dbReference type="SMART" id="SM00342">
    <property type="entry name" value="HTH_ARAC"/>
    <property type="match status" value="1"/>
</dbReference>
<reference evidence="5 6" key="1">
    <citation type="submission" date="2012-09" db="EMBL/GenBank/DDBJ databases">
        <title>The Genome Sequence of Bacteroides oleiciplenus YIT 12058.</title>
        <authorList>
            <consortium name="The Broad Institute Genome Sequencing Platform"/>
            <person name="Earl A."/>
            <person name="Ward D."/>
            <person name="Feldgarden M."/>
            <person name="Gevers D."/>
            <person name="Morotomi M."/>
            <person name="Walker B."/>
            <person name="Young S.K."/>
            <person name="Zeng Q."/>
            <person name="Gargeya S."/>
            <person name="Fitzgerald M."/>
            <person name="Haas B."/>
            <person name="Abouelleil A."/>
            <person name="Alvarado L."/>
            <person name="Arachchi H.M."/>
            <person name="Berlin A.M."/>
            <person name="Chapman S.B."/>
            <person name="Goldberg J."/>
            <person name="Griggs A."/>
            <person name="Gujja S."/>
            <person name="Hansen M."/>
            <person name="Howarth C."/>
            <person name="Imamovic A."/>
            <person name="Larimer J."/>
            <person name="McCowen C."/>
            <person name="Montmayeur A."/>
            <person name="Murphy C."/>
            <person name="Neiman D."/>
            <person name="Pearson M."/>
            <person name="Priest M."/>
            <person name="Roberts A."/>
            <person name="Saif S."/>
            <person name="Shea T."/>
            <person name="Sisk P."/>
            <person name="Sykes S."/>
            <person name="Wortman J."/>
            <person name="Nusbaum C."/>
            <person name="Birren B."/>
        </authorList>
    </citation>
    <scope>NUCLEOTIDE SEQUENCE [LARGE SCALE GENOMIC DNA]</scope>
    <source>
        <strain evidence="5 6">YIT 12058</strain>
    </source>
</reference>
<dbReference type="eggNOG" id="COG1917">
    <property type="taxonomic scope" value="Bacteria"/>
</dbReference>
<dbReference type="InterPro" id="IPR018062">
    <property type="entry name" value="HTH_AraC-typ_CS"/>
</dbReference>
<dbReference type="InterPro" id="IPR020449">
    <property type="entry name" value="Tscrpt_reg_AraC-type_HTH"/>
</dbReference>
<dbReference type="GO" id="GO:0043565">
    <property type="term" value="F:sequence-specific DNA binding"/>
    <property type="evidence" value="ECO:0007669"/>
    <property type="project" value="InterPro"/>
</dbReference>
<dbReference type="Proteomes" id="UP000009872">
    <property type="component" value="Unassembled WGS sequence"/>
</dbReference>
<dbReference type="Pfam" id="PF12833">
    <property type="entry name" value="HTH_18"/>
    <property type="match status" value="1"/>
</dbReference>
<name>K9E9H2_9BACE</name>
<keyword evidence="6" id="KW-1185">Reference proteome</keyword>
<dbReference type="PANTHER" id="PTHR43280">
    <property type="entry name" value="ARAC-FAMILY TRANSCRIPTIONAL REGULATOR"/>
    <property type="match status" value="1"/>
</dbReference>
<keyword evidence="3" id="KW-0804">Transcription</keyword>
<dbReference type="Pfam" id="PF02311">
    <property type="entry name" value="AraC_binding"/>
    <property type="match status" value="1"/>
</dbReference>
<gene>
    <name evidence="5" type="ORF">HMPREF9447_05036</name>
</gene>
<feature type="domain" description="HTH araC/xylS-type" evidence="4">
    <location>
        <begin position="194"/>
        <end position="292"/>
    </location>
</feature>
<evidence type="ECO:0000256" key="3">
    <source>
        <dbReference type="ARBA" id="ARBA00023163"/>
    </source>
</evidence>
<sequence length="295" mass="34433">MIKLKDGFNGERAIVLPPMIIHIMEKDSLGSILHITDIGYYPKAEHHFRERKEPINQYVFIYCIDGAGWYRIDGHEYQVSANQYFILPAGLPHAYGSDNATPWTIYWIHFKGVLAPYYASETPHPIEIRPEIHSRISQRISLFEEIFNTLKAGYNNENLRYVSSLFHYYLGSLHYLQQYRNASSSCIDDSNVVEVAIHYMKENMEKHITLQDISDHIGYSPSYFSMLFKKKTGHAPLSYFNLLKIQQACFMLDSTDMKINQICYKIGIEDTYYFSRLFSKIMGVSPREYRKSKKG</sequence>
<dbReference type="SUPFAM" id="SSF51215">
    <property type="entry name" value="Regulatory protein AraC"/>
    <property type="match status" value="1"/>
</dbReference>
<dbReference type="PANTHER" id="PTHR43280:SF30">
    <property type="entry name" value="MMSAB OPERON REGULATORY PROTEIN"/>
    <property type="match status" value="1"/>
</dbReference>
<dbReference type="AlphaFoldDB" id="K9E9H2"/>
<dbReference type="OrthoDB" id="9813413at2"/>
<proteinExistence type="predicted"/>
<evidence type="ECO:0000313" key="6">
    <source>
        <dbReference type="Proteomes" id="UP000009872"/>
    </source>
</evidence>
<dbReference type="PRINTS" id="PR00032">
    <property type="entry name" value="HTHARAC"/>
</dbReference>
<keyword evidence="1" id="KW-0805">Transcription regulation</keyword>
<evidence type="ECO:0000256" key="2">
    <source>
        <dbReference type="ARBA" id="ARBA00023125"/>
    </source>
</evidence>
<evidence type="ECO:0000259" key="4">
    <source>
        <dbReference type="PROSITE" id="PS01124"/>
    </source>
</evidence>
<organism evidence="5 6">
    <name type="scientific">Bacteroides oleiciplenus YIT 12058</name>
    <dbReference type="NCBI Taxonomy" id="742727"/>
    <lineage>
        <taxon>Bacteria</taxon>
        <taxon>Pseudomonadati</taxon>
        <taxon>Bacteroidota</taxon>
        <taxon>Bacteroidia</taxon>
        <taxon>Bacteroidales</taxon>
        <taxon>Bacteroidaceae</taxon>
        <taxon>Bacteroides</taxon>
    </lineage>
</organism>
<evidence type="ECO:0000256" key="1">
    <source>
        <dbReference type="ARBA" id="ARBA00023015"/>
    </source>
</evidence>
<dbReference type="eggNOG" id="COG4977">
    <property type="taxonomic scope" value="Bacteria"/>
</dbReference>
<dbReference type="HOGENOM" id="CLU_000445_88_6_10"/>
<dbReference type="InterPro" id="IPR018060">
    <property type="entry name" value="HTH_AraC"/>
</dbReference>
<dbReference type="RefSeq" id="WP_009132414.1">
    <property type="nucleotide sequence ID" value="NZ_JH992946.1"/>
</dbReference>
<dbReference type="Gene3D" id="2.60.120.280">
    <property type="entry name" value="Regulatory protein AraC"/>
    <property type="match status" value="1"/>
</dbReference>
<dbReference type="PROSITE" id="PS01124">
    <property type="entry name" value="HTH_ARAC_FAMILY_2"/>
    <property type="match status" value="1"/>
</dbReference>
<dbReference type="GO" id="GO:0003700">
    <property type="term" value="F:DNA-binding transcription factor activity"/>
    <property type="evidence" value="ECO:0007669"/>
    <property type="project" value="InterPro"/>
</dbReference>
<dbReference type="InterPro" id="IPR037923">
    <property type="entry name" value="HTH-like"/>
</dbReference>
<dbReference type="PATRIC" id="fig|742727.4.peg.5143"/>
<dbReference type="Gene3D" id="1.10.10.60">
    <property type="entry name" value="Homeodomain-like"/>
    <property type="match status" value="2"/>
</dbReference>
<keyword evidence="2" id="KW-0238">DNA-binding</keyword>
<dbReference type="STRING" id="742727.HMPREF9447_05036"/>
<dbReference type="CDD" id="cd06986">
    <property type="entry name" value="cupin_MmsR-like_N"/>
    <property type="match status" value="1"/>
</dbReference>
<accession>K9E9H2</accession>
<protein>
    <recommendedName>
        <fullName evidence="4">HTH araC/xylS-type domain-containing protein</fullName>
    </recommendedName>
</protein>
<comment type="caution">
    <text evidence="5">The sequence shown here is derived from an EMBL/GenBank/DDBJ whole genome shotgun (WGS) entry which is preliminary data.</text>
</comment>
<dbReference type="EMBL" id="ADLF01000024">
    <property type="protein sequence ID" value="EKU87577.1"/>
    <property type="molecule type" value="Genomic_DNA"/>
</dbReference>
<dbReference type="PROSITE" id="PS00041">
    <property type="entry name" value="HTH_ARAC_FAMILY_1"/>
    <property type="match status" value="1"/>
</dbReference>
<evidence type="ECO:0000313" key="5">
    <source>
        <dbReference type="EMBL" id="EKU87577.1"/>
    </source>
</evidence>
<dbReference type="InterPro" id="IPR003313">
    <property type="entry name" value="AraC-bd"/>
</dbReference>
<dbReference type="InterPro" id="IPR009057">
    <property type="entry name" value="Homeodomain-like_sf"/>
</dbReference>